<dbReference type="GO" id="GO:0005509">
    <property type="term" value="F:calcium ion binding"/>
    <property type="evidence" value="ECO:0007669"/>
    <property type="project" value="InterPro"/>
</dbReference>
<feature type="disulfide bond" evidence="13">
    <location>
        <begin position="63"/>
        <end position="78"/>
    </location>
</feature>
<dbReference type="OrthoDB" id="8831087at2759"/>
<comment type="caution">
    <text evidence="12">Lacks conserved residue(s) required for the propagation of feature annotation.</text>
</comment>
<keyword evidence="7 15" id="KW-1133">Transmembrane helix</keyword>
<evidence type="ECO:0000256" key="9">
    <source>
        <dbReference type="ARBA" id="ARBA00023157"/>
    </source>
</evidence>
<dbReference type="PRINTS" id="PR00261">
    <property type="entry name" value="LDLRECEPTOR"/>
</dbReference>
<keyword evidence="8 15" id="KW-0472">Membrane</keyword>
<evidence type="ECO:0000256" key="10">
    <source>
        <dbReference type="ARBA" id="ARBA00023170"/>
    </source>
</evidence>
<dbReference type="InterPro" id="IPR023415">
    <property type="entry name" value="LDLR_class-A_CS"/>
</dbReference>
<feature type="disulfide bond" evidence="13">
    <location>
        <begin position="1025"/>
        <end position="1040"/>
    </location>
</feature>
<feature type="disulfide bond" evidence="13">
    <location>
        <begin position="1006"/>
        <end position="1018"/>
    </location>
</feature>
<dbReference type="InterPro" id="IPR011042">
    <property type="entry name" value="6-blade_b-propeller_TolB-like"/>
</dbReference>
<dbReference type="InterPro" id="IPR002172">
    <property type="entry name" value="LDrepeatLR_classA_rpt"/>
</dbReference>
<evidence type="ECO:0000256" key="14">
    <source>
        <dbReference type="PROSITE-ProRule" id="PRU00461"/>
    </source>
</evidence>
<dbReference type="InterPro" id="IPR018097">
    <property type="entry name" value="EGF_Ca-bd_CS"/>
</dbReference>
<dbReference type="Pfam" id="PF12662">
    <property type="entry name" value="cEGF"/>
    <property type="match status" value="1"/>
</dbReference>
<dbReference type="Pfam" id="PF00057">
    <property type="entry name" value="Ldl_recept_a"/>
    <property type="match status" value="7"/>
</dbReference>
<proteinExistence type="predicted"/>
<keyword evidence="5" id="KW-0732">Signal</keyword>
<dbReference type="InterPro" id="IPR051221">
    <property type="entry name" value="LDLR-related"/>
</dbReference>
<dbReference type="GO" id="GO:0005041">
    <property type="term" value="F:low-density lipoprotein particle receptor activity"/>
    <property type="evidence" value="ECO:0007669"/>
    <property type="project" value="TreeGrafter"/>
</dbReference>
<keyword evidence="18" id="KW-1185">Reference proteome</keyword>
<feature type="disulfide bond" evidence="13">
    <location>
        <begin position="987"/>
        <end position="1002"/>
    </location>
</feature>
<evidence type="ECO:0000256" key="2">
    <source>
        <dbReference type="ARBA" id="ARBA00022536"/>
    </source>
</evidence>
<keyword evidence="9 12" id="KW-1015">Disulfide bond</keyword>
<evidence type="ECO:0000259" key="16">
    <source>
        <dbReference type="PROSITE" id="PS50026"/>
    </source>
</evidence>
<dbReference type="PROSITE" id="PS00022">
    <property type="entry name" value="EGF_1"/>
    <property type="match status" value="1"/>
</dbReference>
<evidence type="ECO:0000256" key="5">
    <source>
        <dbReference type="ARBA" id="ARBA00022729"/>
    </source>
</evidence>
<dbReference type="InParanoid" id="A0A7M7KS18"/>
<evidence type="ECO:0000256" key="8">
    <source>
        <dbReference type="ARBA" id="ARBA00023136"/>
    </source>
</evidence>
<dbReference type="GeneID" id="111253947"/>
<dbReference type="CDD" id="cd00112">
    <property type="entry name" value="LDLa"/>
    <property type="match status" value="8"/>
</dbReference>
<dbReference type="PANTHER" id="PTHR22722:SF14">
    <property type="entry name" value="MEGALIN, ISOFORM A"/>
    <property type="match status" value="1"/>
</dbReference>
<feature type="disulfide bond" evidence="13">
    <location>
        <begin position="1077"/>
        <end position="1092"/>
    </location>
</feature>
<keyword evidence="2 12" id="KW-0245">EGF-like domain</keyword>
<feature type="disulfide bond" evidence="13">
    <location>
        <begin position="893"/>
        <end position="911"/>
    </location>
</feature>
<feature type="disulfide bond" evidence="13">
    <location>
        <begin position="1160"/>
        <end position="1178"/>
    </location>
</feature>
<dbReference type="SMART" id="SM00192">
    <property type="entry name" value="LDLa"/>
    <property type="match status" value="10"/>
</dbReference>
<dbReference type="SUPFAM" id="SSF57196">
    <property type="entry name" value="EGF/Laminin"/>
    <property type="match status" value="3"/>
</dbReference>
<sequence length="1772" mass="197367">MKLSLEVVLGMALAIDSAKLQVLSEVVSNASNIGLVGMNAGEKSCPEFRCFDGSRCVMKLAQCDGREDCEDGSDELHCDLNRSNPGNWLSRTFLDDCSGFRCEKGGTCIESEQICDGRKDCIDNSDEAPTLCSQHPCLKNCEHFCIRHRNVSMCGCTPGYDVFDGQHCRIADSCMAEGCSQQCDQIGQTVKCKCQTGFHLTTEKRCEIDAAEGPPSILFAMGHQVLELDAANHEYFAKFTDPSSASSVLAFDISIGNSILYIVTADHETRRCRLMSSTRGARANAIFKHHAHLGEIVDLAVDWITNNLYIVDALISSIVVCRPSEEICAQIFTELGSAHYIVLDPIEGRLFWSDLDDNKKGIYEGSMDGKLKKALVTERVTKPYGLALDLFASRLYWLEAADLRVKFVRTDSGVRGELIALPANRYPSGLAVFGDHLYWSDLGHHSSKVASCDKLTGKNVTIHTETNSGKFIFTLRAYHPLMQPPRKNPCKSNPCSHLCVISGPSEKSFACLCPSYYKLVSKTQCELSTASFMMAASEQLIFVPSDAALGQDLSATTTAKKIPHVATMAFDDAENMLYAVEDNGTPRMIRIKLEDNYQPETVNVSIDYVTTMHFDPIHRLLYWLDISQAVIGVYNPQRNEESRFRLENPDVTSPIDFAVDFSRGRMYVIVVNKTTAARVINIYRSNGKFERALKPRGRRPFRIAVDYKETIVFVYDAEQQQIDSLDVRSGETVITIHNVSYVQHLYFWESNLVWSGLRQQGFFSAAPNGWTVKQIRREEWIAFTSALAFHREKMPTALSGPCHENNAGCSHTCIDSLMESLICLCPIGMQLEPNGRNCTAMPRAQCQRHEFACSNGYQCVDRSLTCDNIGHCDDRSDENSTLCTKCPIGMIKCGDLGRCVPDSAICDHIDCPNSFDENFCVLKVPSHKCDTATEHQCLHTQKCVPKSQRCDGRIDCAFGDDEIDCQCKEGQYACKDGRRCIDSGKVCDGVEDCWDGDDEQDCPLSCSPKMFKCGNDLCLPIDSMCNNFIECPDGSDEANCTYVGVRTGLKERVPFFCAKKQGVIWCDGECVYYKELCDGMTNCLDGRDEANCTHTDSSHCSASGQFLCSNNKCILYGLVCDEEDDCGDNSDETLPECSVIKAQNGHKTPTRSCHNDQFRCSSGKCIQLAALCDGNHDCDDGGDEGRHCLRNECDSKPCQHHCFATPEGFRCSCNEGYRLAEDRRSCEDINECAEDHQDDCSHYCMNTEGGFYCSCSAGYEIAMDNKTCKLLGVPPILAFVSHNEIRAMSSRHHLMTRMTPQHDSMISGLTFNAITQVLYFSDDSSIWKLPLGDAVLNPKEVIEATRFVMPRHISLDWVTGNMYMVEGHEKIVACNLTCAHCIHMEGLDGWMGIRSLALAANEGLMFYSYWAGHSTSSLSGVVVSSEMDGGAKAVIIESRTIEPSHLQVDFIHRRLYIADSRLQVIEHFDFQGNNRKVVLRGHHVNAFVLLPDLLIWSEHNGIFKKNWFPSKNTISSIAPKVHASLMTVLHKVRQPPCFNPCLNARCGHMCLRNRHGHVCACDAGFKLDHDNRTCIPLTDDDMDARFADAAVHDFCHPGCVHGRCILHRNQKLARCECSQGYSGARCDVSYHELSSGTLIVLIVTLLLVGLIGGTILLVLHRCTSQLSPKMNLLATYRASDMKKLIGDDEDDQDLGDIPELQIQHGGVLHNPLFGLQWATMETGEKSLAHDNSKIRPSTSPQLRSRIYDGLQKRMRSLRETFSIFKGWLCSLN</sequence>
<feature type="disulfide bond" evidence="13">
    <location>
        <begin position="1153"/>
        <end position="1165"/>
    </location>
</feature>
<dbReference type="InterPro" id="IPR036055">
    <property type="entry name" value="LDL_receptor-like_sf"/>
</dbReference>
<dbReference type="Gene3D" id="2.10.25.10">
    <property type="entry name" value="Laminin"/>
    <property type="match status" value="4"/>
</dbReference>
<organism evidence="17 18">
    <name type="scientific">Varroa destructor</name>
    <name type="common">Honeybee mite</name>
    <dbReference type="NCBI Taxonomy" id="109461"/>
    <lineage>
        <taxon>Eukaryota</taxon>
        <taxon>Metazoa</taxon>
        <taxon>Ecdysozoa</taxon>
        <taxon>Arthropoda</taxon>
        <taxon>Chelicerata</taxon>
        <taxon>Arachnida</taxon>
        <taxon>Acari</taxon>
        <taxon>Parasitiformes</taxon>
        <taxon>Mesostigmata</taxon>
        <taxon>Gamasina</taxon>
        <taxon>Dermanyssoidea</taxon>
        <taxon>Varroidae</taxon>
        <taxon>Varroa</taxon>
    </lineage>
</organism>
<dbReference type="GO" id="GO:0043235">
    <property type="term" value="C:receptor complex"/>
    <property type="evidence" value="ECO:0007669"/>
    <property type="project" value="TreeGrafter"/>
</dbReference>
<evidence type="ECO:0000256" key="12">
    <source>
        <dbReference type="PROSITE-ProRule" id="PRU00076"/>
    </source>
</evidence>
<evidence type="ECO:0000256" key="13">
    <source>
        <dbReference type="PROSITE-ProRule" id="PRU00124"/>
    </source>
</evidence>
<dbReference type="Pfam" id="PF14670">
    <property type="entry name" value="FXa_inhibition"/>
    <property type="match status" value="1"/>
</dbReference>
<reference evidence="17" key="1">
    <citation type="submission" date="2021-01" db="UniProtKB">
        <authorList>
            <consortium name="EnsemblMetazoa"/>
        </authorList>
    </citation>
    <scope>IDENTIFICATION</scope>
</reference>
<dbReference type="SUPFAM" id="SSF57184">
    <property type="entry name" value="Growth factor receptor domain"/>
    <property type="match status" value="2"/>
</dbReference>
<dbReference type="OMA" id="RWPSYDS"/>
<name>A0A7M7KS18_VARDE</name>
<dbReference type="KEGG" id="vde:111253947"/>
<keyword evidence="10" id="KW-0675">Receptor</keyword>
<dbReference type="PROSITE" id="PS50068">
    <property type="entry name" value="LDLRA_2"/>
    <property type="match status" value="10"/>
</dbReference>
<feature type="domain" description="EGF-like" evidence="16">
    <location>
        <begin position="1189"/>
        <end position="1227"/>
    </location>
</feature>
<dbReference type="SMART" id="SM00179">
    <property type="entry name" value="EGF_CA"/>
    <property type="match status" value="5"/>
</dbReference>
<dbReference type="SUPFAM" id="SSF63825">
    <property type="entry name" value="YWTD domain"/>
    <property type="match status" value="3"/>
</dbReference>
<feature type="disulfide bond" evidence="13">
    <location>
        <begin position="1013"/>
        <end position="1031"/>
    </location>
</feature>
<dbReference type="InterPro" id="IPR000742">
    <property type="entry name" value="EGF"/>
</dbReference>
<dbReference type="PANTHER" id="PTHR22722">
    <property type="entry name" value="LOW-DENSITY LIPOPROTEIN RECEPTOR-RELATED PROTEIN 2-RELATED"/>
    <property type="match status" value="1"/>
</dbReference>
<feature type="repeat" description="LDL-receptor class B" evidence="14">
    <location>
        <begin position="348"/>
        <end position="392"/>
    </location>
</feature>
<dbReference type="RefSeq" id="XP_022669963.1">
    <property type="nucleotide sequence ID" value="XM_022814228.1"/>
</dbReference>
<dbReference type="EnsemblMetazoa" id="XM_022814228">
    <property type="protein sequence ID" value="XP_022669963"/>
    <property type="gene ID" value="LOC111253947"/>
</dbReference>
<dbReference type="InterPro" id="IPR001881">
    <property type="entry name" value="EGF-like_Ca-bd_dom"/>
</dbReference>
<dbReference type="PROSITE" id="PS01186">
    <property type="entry name" value="EGF_2"/>
    <property type="match status" value="3"/>
</dbReference>
<dbReference type="Gene3D" id="4.10.400.10">
    <property type="entry name" value="Low-density Lipoprotein Receptor"/>
    <property type="match status" value="8"/>
</dbReference>
<protein>
    <recommendedName>
        <fullName evidence="16">EGF-like domain-containing protein</fullName>
    </recommendedName>
</protein>
<dbReference type="InterPro" id="IPR000033">
    <property type="entry name" value="LDLR_classB_rpt"/>
</dbReference>
<evidence type="ECO:0000313" key="17">
    <source>
        <dbReference type="EnsemblMetazoa" id="XP_022669963"/>
    </source>
</evidence>
<dbReference type="InterPro" id="IPR000152">
    <property type="entry name" value="EGF-type_Asp/Asn_hydroxyl_site"/>
</dbReference>
<evidence type="ECO:0000256" key="15">
    <source>
        <dbReference type="SAM" id="Phobius"/>
    </source>
</evidence>
<dbReference type="GO" id="GO:0006897">
    <property type="term" value="P:endocytosis"/>
    <property type="evidence" value="ECO:0007669"/>
    <property type="project" value="UniProtKB-KW"/>
</dbReference>
<dbReference type="SMART" id="SM00181">
    <property type="entry name" value="EGF"/>
    <property type="match status" value="9"/>
</dbReference>
<keyword evidence="11" id="KW-0325">Glycoprotein</keyword>
<evidence type="ECO:0000313" key="18">
    <source>
        <dbReference type="Proteomes" id="UP000594260"/>
    </source>
</evidence>
<keyword evidence="3" id="KW-0254">Endocytosis</keyword>
<dbReference type="FunFam" id="2.10.25.10:FF:000037">
    <property type="entry name" value="Signal peptide, CUB domain and EGF-like domain-containing 2"/>
    <property type="match status" value="1"/>
</dbReference>
<dbReference type="InterPro" id="IPR026823">
    <property type="entry name" value="cEGF"/>
</dbReference>
<feature type="disulfide bond" evidence="13">
    <location>
        <begin position="950"/>
        <end position="965"/>
    </location>
</feature>
<dbReference type="PROSITE" id="PS01209">
    <property type="entry name" value="LDLRA_1"/>
    <property type="match status" value="4"/>
</dbReference>
<evidence type="ECO:0000256" key="7">
    <source>
        <dbReference type="ARBA" id="ARBA00022989"/>
    </source>
</evidence>
<evidence type="ECO:0000256" key="3">
    <source>
        <dbReference type="ARBA" id="ARBA00022583"/>
    </source>
</evidence>
<evidence type="ECO:0000256" key="6">
    <source>
        <dbReference type="ARBA" id="ARBA00022737"/>
    </source>
</evidence>
<dbReference type="Proteomes" id="UP000594260">
    <property type="component" value="Unplaced"/>
</dbReference>
<dbReference type="GO" id="GO:0005886">
    <property type="term" value="C:plasma membrane"/>
    <property type="evidence" value="ECO:0007669"/>
    <property type="project" value="TreeGrafter"/>
</dbReference>
<evidence type="ECO:0000256" key="4">
    <source>
        <dbReference type="ARBA" id="ARBA00022692"/>
    </source>
</evidence>
<dbReference type="InterPro" id="IPR009030">
    <property type="entry name" value="Growth_fac_rcpt_cys_sf"/>
</dbReference>
<accession>A0A7M7KS18</accession>
<dbReference type="PROSITE" id="PS01187">
    <property type="entry name" value="EGF_CA"/>
    <property type="match status" value="1"/>
</dbReference>
<dbReference type="SUPFAM" id="SSF57424">
    <property type="entry name" value="LDL receptor-like module"/>
    <property type="match status" value="5"/>
</dbReference>
<feature type="domain" description="EGF-like" evidence="16">
    <location>
        <begin position="1591"/>
        <end position="1627"/>
    </location>
</feature>
<comment type="subcellular location">
    <subcellularLocation>
        <location evidence="1">Membrane</location>
        <topology evidence="1">Single-pass membrane protein</topology>
    </subcellularLocation>
</comment>
<dbReference type="PROSITE" id="PS50026">
    <property type="entry name" value="EGF_3"/>
    <property type="match status" value="2"/>
</dbReference>
<dbReference type="SMART" id="SM00135">
    <property type="entry name" value="LY"/>
    <property type="match status" value="7"/>
</dbReference>
<evidence type="ECO:0000256" key="11">
    <source>
        <dbReference type="ARBA" id="ARBA00023180"/>
    </source>
</evidence>
<dbReference type="PROSITE" id="PS51120">
    <property type="entry name" value="LDLRB"/>
    <property type="match status" value="1"/>
</dbReference>
<dbReference type="FunCoup" id="A0A7M7KS18">
    <property type="interactions" value="2"/>
</dbReference>
<feature type="disulfide bond" evidence="13">
    <location>
        <begin position="1108"/>
        <end position="1126"/>
    </location>
</feature>
<dbReference type="CDD" id="cd00054">
    <property type="entry name" value="EGF_CA"/>
    <property type="match status" value="1"/>
</dbReference>
<feature type="transmembrane region" description="Helical" evidence="15">
    <location>
        <begin position="1638"/>
        <end position="1659"/>
    </location>
</feature>
<evidence type="ECO:0000256" key="1">
    <source>
        <dbReference type="ARBA" id="ARBA00004167"/>
    </source>
</evidence>
<keyword evidence="4 15" id="KW-0812">Transmembrane</keyword>
<dbReference type="Gene3D" id="2.120.10.30">
    <property type="entry name" value="TolB, C-terminal domain"/>
    <property type="match status" value="3"/>
</dbReference>
<feature type="disulfide bond" evidence="12">
    <location>
        <begin position="1617"/>
        <end position="1626"/>
    </location>
</feature>
<keyword evidence="6" id="KW-0677">Repeat</keyword>
<dbReference type="PROSITE" id="PS00010">
    <property type="entry name" value="ASX_HYDROXYL"/>
    <property type="match status" value="1"/>
</dbReference>
<dbReference type="Gene3D" id="2.40.128.620">
    <property type="match status" value="1"/>
</dbReference>